<sequence length="79" mass="8844">MLSRYGEILRTGLQEDEICGRVTADNFVLLLHYSDKEEVASRQRRADKQITEYMNSSPSSQSIATNCGGSSICFIVPQK</sequence>
<keyword evidence="2" id="KW-1185">Reference proteome</keyword>
<dbReference type="EMBL" id="VUMI01000011">
    <property type="protein sequence ID" value="MSS88403.1"/>
    <property type="molecule type" value="Genomic_DNA"/>
</dbReference>
<comment type="caution">
    <text evidence="1">The sequence shown here is derived from an EMBL/GenBank/DDBJ whole genome shotgun (WGS) entry which is preliminary data.</text>
</comment>
<dbReference type="Proteomes" id="UP000436047">
    <property type="component" value="Unassembled WGS sequence"/>
</dbReference>
<dbReference type="Gene3D" id="3.30.70.270">
    <property type="match status" value="1"/>
</dbReference>
<accession>A0A6N7WCK3</accession>
<protein>
    <submittedName>
        <fullName evidence="1">Diguanylate cyclase</fullName>
    </submittedName>
</protein>
<reference evidence="1 2" key="1">
    <citation type="submission" date="2019-08" db="EMBL/GenBank/DDBJ databases">
        <title>In-depth cultivation of the pig gut microbiome towards novel bacterial diversity and tailored functional studies.</title>
        <authorList>
            <person name="Wylensek D."/>
            <person name="Hitch T.C.A."/>
            <person name="Clavel T."/>
        </authorList>
    </citation>
    <scope>NUCLEOTIDE SEQUENCE [LARGE SCALE GENOMIC DNA]</scope>
    <source>
        <strain evidence="1 2">WCA-389-WT-23B</strain>
    </source>
</reference>
<evidence type="ECO:0000313" key="2">
    <source>
        <dbReference type="Proteomes" id="UP000436047"/>
    </source>
</evidence>
<dbReference type="InterPro" id="IPR043128">
    <property type="entry name" value="Rev_trsase/Diguanyl_cyclase"/>
</dbReference>
<evidence type="ECO:0000313" key="1">
    <source>
        <dbReference type="EMBL" id="MSS88403.1"/>
    </source>
</evidence>
<organism evidence="1 2">
    <name type="scientific">Eisenbergiella porci</name>
    <dbReference type="NCBI Taxonomy" id="2652274"/>
    <lineage>
        <taxon>Bacteria</taxon>
        <taxon>Bacillati</taxon>
        <taxon>Bacillota</taxon>
        <taxon>Clostridia</taxon>
        <taxon>Lachnospirales</taxon>
        <taxon>Lachnospiraceae</taxon>
        <taxon>Eisenbergiella</taxon>
    </lineage>
</organism>
<dbReference type="AlphaFoldDB" id="A0A6N7WCK3"/>
<name>A0A6N7WCK3_9FIRM</name>
<proteinExistence type="predicted"/>
<gene>
    <name evidence="1" type="ORF">FYJ45_08880</name>
</gene>